<name>A0ACC1PC96_9PEZI</name>
<keyword evidence="2" id="KW-1185">Reference proteome</keyword>
<comment type="caution">
    <text evidence="1">The sequence shown here is derived from an EMBL/GenBank/DDBJ whole genome shotgun (WGS) entry which is preliminary data.</text>
</comment>
<evidence type="ECO:0000313" key="1">
    <source>
        <dbReference type="EMBL" id="KAJ2989477.1"/>
    </source>
</evidence>
<reference evidence="1" key="1">
    <citation type="submission" date="2022-10" db="EMBL/GenBank/DDBJ databases">
        <title>Genome Sequence of Xylaria curta.</title>
        <authorList>
            <person name="Buettner E."/>
        </authorList>
    </citation>
    <scope>NUCLEOTIDE SEQUENCE</scope>
    <source>
        <strain evidence="1">Babe10</strain>
    </source>
</reference>
<protein>
    <submittedName>
        <fullName evidence="1">Uncharacterized protein</fullName>
    </submittedName>
</protein>
<dbReference type="Proteomes" id="UP001143856">
    <property type="component" value="Unassembled WGS sequence"/>
</dbReference>
<organism evidence="1 2">
    <name type="scientific">Xylaria curta</name>
    <dbReference type="NCBI Taxonomy" id="42375"/>
    <lineage>
        <taxon>Eukaryota</taxon>
        <taxon>Fungi</taxon>
        <taxon>Dikarya</taxon>
        <taxon>Ascomycota</taxon>
        <taxon>Pezizomycotina</taxon>
        <taxon>Sordariomycetes</taxon>
        <taxon>Xylariomycetidae</taxon>
        <taxon>Xylariales</taxon>
        <taxon>Xylariaceae</taxon>
        <taxon>Xylaria</taxon>
    </lineage>
</organism>
<proteinExistence type="predicted"/>
<dbReference type="EMBL" id="JAPDGR010000523">
    <property type="protein sequence ID" value="KAJ2989477.1"/>
    <property type="molecule type" value="Genomic_DNA"/>
</dbReference>
<evidence type="ECO:0000313" key="2">
    <source>
        <dbReference type="Proteomes" id="UP001143856"/>
    </source>
</evidence>
<sequence>MLSTRLRLLLAAAAVTATAELIQVPFNNRPGAHLSPDIDGPWPTIQLEYNGSQQNLNLNAYLTLSNVSLLVRPQKCADEVADGILRCDEFAFPEFYLNASITKQFRLPNITDSTQFPRDSFFTLWNDVSLTGRPGLDLRRFMPLDGNVTGINFISDLAGLRIETPAIVGEKLTTLASNNSRLVPVLNSIMSLPKIAASLSETGRVSSPFSSFHMGSVEPPVNGSLIVGGYDNNKIMGDLLNWTETYNSYGNPSSGAFTLTHIHIGVESGFLPLEKLRLNNGSFPQGPYKQEPRILHEDRNSTVERVIIEPGAPYLHLTRDACDPLAKLLDLEYDTTRNLYLWSYPPDHPIFRSPVYLELVLTPIVDFNFHNLDETAYSKVSIKIPMASLQHTFHATTRARDGSLLPPARYFPCSRREFEWLYGLRTWPRLGRAFLQSAFVASNFKYNDTEDTVANYWLAQAPGPAGIEGNTTQALTEVASGTMPNRTGVKLEANAWTKSWSSVLPIWTLDHDGVTTLDQLNATPESTQQANLGVKVAAPIVGTAVALLILFFGARGIHRSRVNNTRLKREISEEDATAREIERLSILDQREKLMPRASTEDGLTNRHSVSASSSSEGQSRVSGSEHISFLSTNEGSSLQEDQRGGLN</sequence>
<accession>A0ACC1PC96</accession>
<gene>
    <name evidence="1" type="ORF">NUW58_g3446</name>
</gene>